<sequence>MVPSSFKLEVKLLNNPDKASNFPLDRVLLNGYHAVGAFGVLHVQHVSSENLQHLSFDKTEANYILKERDKKSFWNPVYQLAKLLNIPVNDANRDESLKDILNTALMEIHNLQFNNAACIKQKIDLESWKVSLVEKCTKLQSGLSPRQQVVAQQRLDKIVNFGDRLDAVINKTVSKTNTSETNLGTTSRITSLNPPSTSSSSLNASESIEAHNENCPKQQTKSLLNTDFSNMKLKKATLPIPITRRNLKSLLTGQIKSVTNPISSKIMEQKQIIPTSTNAIDSNIKRQKNYANADEKLLIKDFPMKISKEMIELVNQKQKMAPSNISIGQITKTTVANNISNKSSTPSVFTISKKNPTIQASLINNNVTIMPKQNLISIPVANVLSSNKPLTCISTSTLPSFTCEMPKTSMATLTPLIPLSTSKCLPKTVYIKNKNLLTIKEGENVKYIEIFPASKLPVQSVQAIKRPATTTIVQPPTKKAGSSILIANQTQKTDK</sequence>
<dbReference type="AlphaFoldDB" id="A0A8K0C639"/>
<feature type="region of interest" description="Disordered" evidence="1">
    <location>
        <begin position="176"/>
        <end position="215"/>
    </location>
</feature>
<accession>A0A8K0C639</accession>
<comment type="caution">
    <text evidence="2">The sequence shown here is derived from an EMBL/GenBank/DDBJ whole genome shotgun (WGS) entry which is preliminary data.</text>
</comment>
<proteinExistence type="predicted"/>
<dbReference type="OrthoDB" id="6119313at2759"/>
<dbReference type="EMBL" id="VTPC01091157">
    <property type="protein sequence ID" value="KAF2879482.1"/>
    <property type="molecule type" value="Genomic_DNA"/>
</dbReference>
<evidence type="ECO:0000313" key="3">
    <source>
        <dbReference type="Proteomes" id="UP000801492"/>
    </source>
</evidence>
<keyword evidence="3" id="KW-1185">Reference proteome</keyword>
<evidence type="ECO:0000256" key="1">
    <source>
        <dbReference type="SAM" id="MobiDB-lite"/>
    </source>
</evidence>
<protein>
    <submittedName>
        <fullName evidence="2">Uncharacterized protein</fullName>
    </submittedName>
</protein>
<dbReference type="Proteomes" id="UP000801492">
    <property type="component" value="Unassembled WGS sequence"/>
</dbReference>
<gene>
    <name evidence="2" type="ORF">ILUMI_26677</name>
</gene>
<organism evidence="2 3">
    <name type="scientific">Ignelater luminosus</name>
    <name type="common">Cucubano</name>
    <name type="synonym">Pyrophorus luminosus</name>
    <dbReference type="NCBI Taxonomy" id="2038154"/>
    <lineage>
        <taxon>Eukaryota</taxon>
        <taxon>Metazoa</taxon>
        <taxon>Ecdysozoa</taxon>
        <taxon>Arthropoda</taxon>
        <taxon>Hexapoda</taxon>
        <taxon>Insecta</taxon>
        <taxon>Pterygota</taxon>
        <taxon>Neoptera</taxon>
        <taxon>Endopterygota</taxon>
        <taxon>Coleoptera</taxon>
        <taxon>Polyphaga</taxon>
        <taxon>Elateriformia</taxon>
        <taxon>Elateroidea</taxon>
        <taxon>Elateridae</taxon>
        <taxon>Agrypninae</taxon>
        <taxon>Pyrophorini</taxon>
        <taxon>Ignelater</taxon>
    </lineage>
</organism>
<evidence type="ECO:0000313" key="2">
    <source>
        <dbReference type="EMBL" id="KAF2879482.1"/>
    </source>
</evidence>
<reference evidence="2" key="1">
    <citation type="submission" date="2019-08" db="EMBL/GenBank/DDBJ databases">
        <title>The genome of the North American firefly Photinus pyralis.</title>
        <authorList>
            <consortium name="Photinus pyralis genome working group"/>
            <person name="Fallon T.R."/>
            <person name="Sander Lower S.E."/>
            <person name="Weng J.-K."/>
        </authorList>
    </citation>
    <scope>NUCLEOTIDE SEQUENCE</scope>
    <source>
        <strain evidence="2">TRF0915ILg1</strain>
        <tissue evidence="2">Whole body</tissue>
    </source>
</reference>
<feature type="compositionally biased region" description="Polar residues" evidence="1">
    <location>
        <begin position="176"/>
        <end position="188"/>
    </location>
</feature>
<name>A0A8K0C639_IGNLU</name>
<feature type="compositionally biased region" description="Low complexity" evidence="1">
    <location>
        <begin position="189"/>
        <end position="207"/>
    </location>
</feature>